<proteinExistence type="predicted"/>
<keyword evidence="3" id="KW-1185">Reference proteome</keyword>
<feature type="region of interest" description="Disordered" evidence="1">
    <location>
        <begin position="174"/>
        <end position="199"/>
    </location>
</feature>
<dbReference type="EMBL" id="BGZK01001594">
    <property type="protein sequence ID" value="GBP82931.1"/>
    <property type="molecule type" value="Genomic_DNA"/>
</dbReference>
<reference evidence="2 3" key="1">
    <citation type="journal article" date="2019" name="Commun. Biol.">
        <title>The bagworm genome reveals a unique fibroin gene that provides high tensile strength.</title>
        <authorList>
            <person name="Kono N."/>
            <person name="Nakamura H."/>
            <person name="Ohtoshi R."/>
            <person name="Tomita M."/>
            <person name="Numata K."/>
            <person name="Arakawa K."/>
        </authorList>
    </citation>
    <scope>NUCLEOTIDE SEQUENCE [LARGE SCALE GENOMIC DNA]</scope>
</reference>
<evidence type="ECO:0000313" key="3">
    <source>
        <dbReference type="Proteomes" id="UP000299102"/>
    </source>
</evidence>
<sequence>MEGFTPSYITQLLLHQFPSIRCANSIQEAGIASATPMGLQEYMDDDQRRCQYNCGWVTEAMQVDDVIASISRMERIDIDYVQTPIIKNTFNKSYCTFRSPLDPHYEAVKRGGRSRDLRRAPSLEGQSSSVRAVSGSQHIKRSPDRKKEIHLYPLGLCCRSVLGIYLWGKRACKPAKSKLSSPPMDTRNPRGDTSALPSS</sequence>
<feature type="compositionally biased region" description="Polar residues" evidence="1">
    <location>
        <begin position="124"/>
        <end position="137"/>
    </location>
</feature>
<feature type="compositionally biased region" description="Basic and acidic residues" evidence="1">
    <location>
        <begin position="109"/>
        <end position="121"/>
    </location>
</feature>
<evidence type="ECO:0000256" key="1">
    <source>
        <dbReference type="SAM" id="MobiDB-lite"/>
    </source>
</evidence>
<name>A0A4C1Z2F3_EUMVA</name>
<feature type="region of interest" description="Disordered" evidence="1">
    <location>
        <begin position="109"/>
        <end position="144"/>
    </location>
</feature>
<evidence type="ECO:0000313" key="2">
    <source>
        <dbReference type="EMBL" id="GBP82931.1"/>
    </source>
</evidence>
<protein>
    <submittedName>
        <fullName evidence="2">Uncharacterized protein</fullName>
    </submittedName>
</protein>
<accession>A0A4C1Z2F3</accession>
<organism evidence="2 3">
    <name type="scientific">Eumeta variegata</name>
    <name type="common">Bagworm moth</name>
    <name type="synonym">Eumeta japonica</name>
    <dbReference type="NCBI Taxonomy" id="151549"/>
    <lineage>
        <taxon>Eukaryota</taxon>
        <taxon>Metazoa</taxon>
        <taxon>Ecdysozoa</taxon>
        <taxon>Arthropoda</taxon>
        <taxon>Hexapoda</taxon>
        <taxon>Insecta</taxon>
        <taxon>Pterygota</taxon>
        <taxon>Neoptera</taxon>
        <taxon>Endopterygota</taxon>
        <taxon>Lepidoptera</taxon>
        <taxon>Glossata</taxon>
        <taxon>Ditrysia</taxon>
        <taxon>Tineoidea</taxon>
        <taxon>Psychidae</taxon>
        <taxon>Oiketicinae</taxon>
        <taxon>Eumeta</taxon>
    </lineage>
</organism>
<dbReference type="AlphaFoldDB" id="A0A4C1Z2F3"/>
<gene>
    <name evidence="2" type="ORF">EVAR_25565_1</name>
</gene>
<dbReference type="Proteomes" id="UP000299102">
    <property type="component" value="Unassembled WGS sequence"/>
</dbReference>
<comment type="caution">
    <text evidence="2">The sequence shown here is derived from an EMBL/GenBank/DDBJ whole genome shotgun (WGS) entry which is preliminary data.</text>
</comment>